<dbReference type="AlphaFoldDB" id="Q8KYA7"/>
<accession>Q8KYA7</accession>
<dbReference type="Pfam" id="PF23952">
    <property type="entry name" value="LRR_EndoS"/>
    <property type="match status" value="1"/>
</dbReference>
<reference evidence="2" key="1">
    <citation type="journal article" date="2002" name="J. Antimicrob. Chemother.">
        <title>Molecular characterization of the genes encoding DNA gyrase and topoisomerase IV of Listeria monocytogenes.</title>
        <authorList>
            <person name="Lampidis R."/>
            <person name="Kostrewa D."/>
            <person name="Hof H."/>
        </authorList>
    </citation>
    <scope>NUCLEOTIDE SEQUENCE</scope>
    <source>
        <strain evidence="2">EGD</strain>
    </source>
</reference>
<keyword evidence="1" id="KW-0732">Signal</keyword>
<evidence type="ECO:0008006" key="3">
    <source>
        <dbReference type="Google" id="ProtNLM"/>
    </source>
</evidence>
<feature type="non-terminal residue" evidence="2">
    <location>
        <position position="187"/>
    </location>
</feature>
<feature type="signal peptide" evidence="1">
    <location>
        <begin position="1"/>
        <end position="31"/>
    </location>
</feature>
<dbReference type="EMBL" id="AF084044">
    <property type="protein sequence ID" value="AAM48494.1"/>
    <property type="molecule type" value="Genomic_DNA"/>
</dbReference>
<dbReference type="InterPro" id="IPR032675">
    <property type="entry name" value="LRR_dom_sf"/>
</dbReference>
<dbReference type="Gene3D" id="3.80.10.10">
    <property type="entry name" value="Ribonuclease Inhibitor"/>
    <property type="match status" value="1"/>
</dbReference>
<proteinExistence type="predicted"/>
<protein>
    <recommendedName>
        <fullName evidence="3">Lmo1289 family class 1 internalin</fullName>
    </recommendedName>
</protein>
<feature type="chain" id="PRO_5004309901" description="Lmo1289 family class 1 internalin" evidence="1">
    <location>
        <begin position="32"/>
        <end position="187"/>
    </location>
</feature>
<dbReference type="SUPFAM" id="SSF52058">
    <property type="entry name" value="L domain-like"/>
    <property type="match status" value="1"/>
</dbReference>
<name>Q8KYA7_LISMN</name>
<dbReference type="InterPro" id="IPR001611">
    <property type="entry name" value="Leu-rich_rpt"/>
</dbReference>
<dbReference type="PROSITE" id="PS51450">
    <property type="entry name" value="LRR"/>
    <property type="match status" value="1"/>
</dbReference>
<evidence type="ECO:0000313" key="2">
    <source>
        <dbReference type="EMBL" id="AAM48494.1"/>
    </source>
</evidence>
<evidence type="ECO:0000256" key="1">
    <source>
        <dbReference type="SAM" id="SignalP"/>
    </source>
</evidence>
<organism evidence="2">
    <name type="scientific">Listeria monocytogenes</name>
    <dbReference type="NCBI Taxonomy" id="1639"/>
    <lineage>
        <taxon>Bacteria</taxon>
        <taxon>Bacillati</taxon>
        <taxon>Bacillota</taxon>
        <taxon>Bacilli</taxon>
        <taxon>Bacillales</taxon>
        <taxon>Listeriaceae</taxon>
        <taxon>Listeria</taxon>
    </lineage>
</organism>
<sequence length="187" mass="20538">MMSIKSNIMKIGVCSVMVLVPLSQTSLPSFAAEEIALKESQDVVNIPDPQLKKELNLYLNQAENADITEAQMATFRNITLNSGIKDLTGIEYLKNITTLSINNINASYEPIQTLSSLEKLVINGENVNADIIPDLSVLSNLTFLDLSRTNIDDTIFSKISNIPNLNKLDISNNKGITKISELNNLPS</sequence>